<dbReference type="AlphaFoldDB" id="A0A1G7UAI5"/>
<organism evidence="5 6">
    <name type="scientific">Prevotella communis</name>
    <dbReference type="NCBI Taxonomy" id="2913614"/>
    <lineage>
        <taxon>Bacteria</taxon>
        <taxon>Pseudomonadati</taxon>
        <taxon>Bacteroidota</taxon>
        <taxon>Bacteroidia</taxon>
        <taxon>Bacteroidales</taxon>
        <taxon>Prevotellaceae</taxon>
        <taxon>Prevotella</taxon>
    </lineage>
</organism>
<keyword evidence="6" id="KW-1185">Reference proteome</keyword>
<dbReference type="PANTHER" id="PTHR42970">
    <property type="entry name" value="PECTATE LYASE C-RELATED"/>
    <property type="match status" value="1"/>
</dbReference>
<accession>A0A1G7UAI5</accession>
<dbReference type="Proteomes" id="UP000198779">
    <property type="component" value="Unassembled WGS sequence"/>
</dbReference>
<keyword evidence="4" id="KW-0732">Signal</keyword>
<dbReference type="PANTHER" id="PTHR42970:SF1">
    <property type="entry name" value="PECTATE LYASE C-RELATED"/>
    <property type="match status" value="1"/>
</dbReference>
<dbReference type="RefSeq" id="WP_091815493.1">
    <property type="nucleotide sequence ID" value="NZ_FNCQ01000004.1"/>
</dbReference>
<evidence type="ECO:0000256" key="4">
    <source>
        <dbReference type="SAM" id="SignalP"/>
    </source>
</evidence>
<dbReference type="GO" id="GO:0046872">
    <property type="term" value="F:metal ion binding"/>
    <property type="evidence" value="ECO:0007669"/>
    <property type="project" value="UniProtKB-KW"/>
</dbReference>
<dbReference type="InterPro" id="IPR052063">
    <property type="entry name" value="Polysaccharide_Lyase_1"/>
</dbReference>
<proteinExistence type="predicted"/>
<keyword evidence="2" id="KW-0325">Glycoprotein</keyword>
<protein>
    <recommendedName>
        <fullName evidence="7">Pectate lyase</fullName>
    </recommendedName>
</protein>
<evidence type="ECO:0000256" key="3">
    <source>
        <dbReference type="SAM" id="MobiDB-lite"/>
    </source>
</evidence>
<dbReference type="SUPFAM" id="SSF51126">
    <property type="entry name" value="Pectin lyase-like"/>
    <property type="match status" value="1"/>
</dbReference>
<sequence length="690" mass="74392">MKLKQFMLSGAMLLCATTMTAQEKLPAFPGAEGFGRYVTGGRGGTVYHVKNLKDSGYQSLRWSLAQNPGKPKIIVFDISGTIHLESELSIPSNVTIAGQTAPGDGICIADYPCSIHGNNVIVRYMRFRLGNKNVKKDGADGWDGFGGFDQMNWMIDHCSVSWSIDECLSVLGNKNTTVQWCLVAQSLVAAGHSKGNHGYGGNWGGSGASFHHNLLAHHGSRTPRLGPRPTTQLDERMDMRNNVIYNFGGNGCYGGEGMNVNIVNNYYKPGPGSPTDNKGKRIAGIGIRTNSYIATYPDYAPALHLWGHYYVTGNVNSSYSDVTSSNWTVGVINQVNASDCDGTWTQATKDSIKLSEPISFITTTTHSAADAYEKVLQYAGASLHRDSFDEMMVSDTRLGRASHTGSGNAAGFVNSQEDNKPTGASSTWSAWPELNSEASLTDTDGDGMPDEWETAHGLDPKKASDGSAFDASGYTNVEVYLNSLVAEITEQQNEGGTPMGSIIEIGKEPFSNSYSICQMTSNGDGTFVDGFKLSSFSSTSQPAFGTSGTIKLSSSKQYTITMPEGITINKVTILGYCNSDGQTGYLGELAGTEYGANDYVFPARDANPSKATHTITLSQPVSNKLTFTPKGNGQACYYITLHVDQTTGIQELMTPEHQDNNCYDLLGRKVSDSQQKKGIYISKGKKYILN</sequence>
<gene>
    <name evidence="5" type="ORF">SAMN04487901_10445</name>
</gene>
<evidence type="ECO:0000313" key="6">
    <source>
        <dbReference type="Proteomes" id="UP000198779"/>
    </source>
</evidence>
<feature type="chain" id="PRO_5011741318" description="Pectate lyase" evidence="4">
    <location>
        <begin position="22"/>
        <end position="690"/>
    </location>
</feature>
<dbReference type="InterPro" id="IPR011050">
    <property type="entry name" value="Pectin_lyase_fold/virulence"/>
</dbReference>
<dbReference type="EMBL" id="FNCQ01000004">
    <property type="protein sequence ID" value="SDG44378.1"/>
    <property type="molecule type" value="Genomic_DNA"/>
</dbReference>
<evidence type="ECO:0008006" key="7">
    <source>
        <dbReference type="Google" id="ProtNLM"/>
    </source>
</evidence>
<reference evidence="6" key="1">
    <citation type="submission" date="2016-10" db="EMBL/GenBank/DDBJ databases">
        <authorList>
            <person name="Varghese N."/>
            <person name="Submissions S."/>
        </authorList>
    </citation>
    <scope>NUCLEOTIDE SEQUENCE [LARGE SCALE GENOMIC DNA]</scope>
    <source>
        <strain evidence="6">BP1-148</strain>
    </source>
</reference>
<evidence type="ECO:0000313" key="5">
    <source>
        <dbReference type="EMBL" id="SDG44378.1"/>
    </source>
</evidence>
<keyword evidence="1" id="KW-0479">Metal-binding</keyword>
<name>A0A1G7UAI5_9BACT</name>
<dbReference type="InterPro" id="IPR012334">
    <property type="entry name" value="Pectin_lyas_fold"/>
</dbReference>
<feature type="region of interest" description="Disordered" evidence="3">
    <location>
        <begin position="399"/>
        <end position="432"/>
    </location>
</feature>
<evidence type="ECO:0000256" key="2">
    <source>
        <dbReference type="ARBA" id="ARBA00023180"/>
    </source>
</evidence>
<feature type="signal peptide" evidence="4">
    <location>
        <begin position="1"/>
        <end position="21"/>
    </location>
</feature>
<dbReference type="STRING" id="645274.SAMN04487901_10445"/>
<dbReference type="Gene3D" id="2.160.20.10">
    <property type="entry name" value="Single-stranded right-handed beta-helix, Pectin lyase-like"/>
    <property type="match status" value="1"/>
</dbReference>
<evidence type="ECO:0000256" key="1">
    <source>
        <dbReference type="ARBA" id="ARBA00022723"/>
    </source>
</evidence>